<dbReference type="KEGG" id="ngr:NAEGRDRAFT_70448"/>
<dbReference type="OMA" id="CGANGGF"/>
<dbReference type="EMBL" id="GG738884">
    <property type="protein sequence ID" value="EFC41714.1"/>
    <property type="molecule type" value="Genomic_DNA"/>
</dbReference>
<evidence type="ECO:0000313" key="5">
    <source>
        <dbReference type="EMBL" id="EFC41714.1"/>
    </source>
</evidence>
<dbReference type="Gene3D" id="3.30.710.10">
    <property type="entry name" value="Potassium Channel Kv1.1, Chain A"/>
    <property type="match status" value="1"/>
</dbReference>
<protein>
    <submittedName>
        <fullName evidence="5">Predicted protein</fullName>
    </submittedName>
</protein>
<dbReference type="AlphaFoldDB" id="D2VNC6"/>
<keyword evidence="6" id="KW-1185">Reference proteome</keyword>
<keyword evidence="2" id="KW-0677">Repeat</keyword>
<dbReference type="PANTHER" id="PTHR45632">
    <property type="entry name" value="LD33804P"/>
    <property type="match status" value="1"/>
</dbReference>
<evidence type="ECO:0000259" key="4">
    <source>
        <dbReference type="SMART" id="SM00875"/>
    </source>
</evidence>
<dbReference type="RefSeq" id="XP_002674458.1">
    <property type="nucleotide sequence ID" value="XM_002674412.1"/>
</dbReference>
<dbReference type="Pfam" id="PF00651">
    <property type="entry name" value="BTB"/>
    <property type="match status" value="1"/>
</dbReference>
<proteinExistence type="predicted"/>
<reference evidence="5 6" key="1">
    <citation type="journal article" date="2010" name="Cell">
        <title>The genome of Naegleria gruberi illuminates early eukaryotic versatility.</title>
        <authorList>
            <person name="Fritz-Laylin L.K."/>
            <person name="Prochnik S.E."/>
            <person name="Ginger M.L."/>
            <person name="Dacks J.B."/>
            <person name="Carpenter M.L."/>
            <person name="Field M.C."/>
            <person name="Kuo A."/>
            <person name="Paredez A."/>
            <person name="Chapman J."/>
            <person name="Pham J."/>
            <person name="Shu S."/>
            <person name="Neupane R."/>
            <person name="Cipriano M."/>
            <person name="Mancuso J."/>
            <person name="Tu H."/>
            <person name="Salamov A."/>
            <person name="Lindquist E."/>
            <person name="Shapiro H."/>
            <person name="Lucas S."/>
            <person name="Grigoriev I.V."/>
            <person name="Cande W.Z."/>
            <person name="Fulton C."/>
            <person name="Rokhsar D.S."/>
            <person name="Dawson S.C."/>
        </authorList>
    </citation>
    <scope>NUCLEOTIDE SEQUENCE [LARGE SCALE GENOMIC DNA]</scope>
    <source>
        <strain evidence="5 6">NEG-M</strain>
    </source>
</reference>
<evidence type="ECO:0000256" key="3">
    <source>
        <dbReference type="SAM" id="MobiDB-lite"/>
    </source>
</evidence>
<dbReference type="eggNOG" id="KOG4441">
    <property type="taxonomic scope" value="Eukaryota"/>
</dbReference>
<keyword evidence="1" id="KW-0880">Kelch repeat</keyword>
<dbReference type="InParanoid" id="D2VNC6"/>
<dbReference type="VEuPathDB" id="AmoebaDB:NAEGRDRAFT_70448"/>
<dbReference type="InterPro" id="IPR011705">
    <property type="entry name" value="BACK"/>
</dbReference>
<feature type="region of interest" description="Disordered" evidence="3">
    <location>
        <begin position="590"/>
        <end position="615"/>
    </location>
</feature>
<evidence type="ECO:0000256" key="1">
    <source>
        <dbReference type="ARBA" id="ARBA00022441"/>
    </source>
</evidence>
<accession>D2VNC6</accession>
<dbReference type="Gene3D" id="1.25.40.420">
    <property type="match status" value="1"/>
</dbReference>
<organism evidence="6">
    <name type="scientific">Naegleria gruberi</name>
    <name type="common">Amoeba</name>
    <dbReference type="NCBI Taxonomy" id="5762"/>
    <lineage>
        <taxon>Eukaryota</taxon>
        <taxon>Discoba</taxon>
        <taxon>Heterolobosea</taxon>
        <taxon>Tetramitia</taxon>
        <taxon>Eutetramitia</taxon>
        <taxon>Vahlkampfiidae</taxon>
        <taxon>Naegleria</taxon>
    </lineage>
</organism>
<gene>
    <name evidence="5" type="ORF">NAEGRDRAFT_70448</name>
</gene>
<feature type="domain" description="BACK" evidence="4">
    <location>
        <begin position="157"/>
        <end position="255"/>
    </location>
</feature>
<dbReference type="Proteomes" id="UP000006671">
    <property type="component" value="Unassembled WGS sequence"/>
</dbReference>
<sequence length="615" mass="66275">MLSLSSSSSSGGGAVQKTAIDEEAYIECTEKTLSMISSLYLDEEASDCVLISKNGKRFPALRALVGKWSTKLKELLFVPEFEIGKELVLPQVTDLGLEIFLKVVYFGCTKDYTMDKFIDLYTFAHTYGMQEIEEMTLEIMRNAAVDADSSFLLLENCSQYLEEFKEINSLKKTLLTKISADFDTVCESQHFVKLPIEDLKIMLAGKELICSEGNLFKSLMRWIEHDKENRLQYLDYFLGEIRFPIVEGEVLATVDSHPLLVSKRDVIFPKLYEAMRFNLNPAMIENKEDKNFRERDCVLYDFLPKGMSIKFTNLGATGKNGPTVIGSQYDSCKFLKNKVKLENGIQKWVVPATGFYKITAAGARGGKNTYTTTFREGYGAIVSGVFHLKRGRELSILVGQVGGDCTNGSSCGAGGGGGGTFVVDSDTMKPLIIGGGGNGANWYSWTVQSPGGQVYTKGPAEARSQKAAKGDRGGGGGGLFIDGGAGDQCVGGKSFKNGGEGGTFSNACGANGGFGGGGGSLYEGGGGGGFGGGECTPQNNYGVHYVTHAAYSYNEGVKQEGTPDSNNGDGYVELVRVIISQSEYEKEKKTMDSTVVEEPLSPSTPALIGSSGLFD</sequence>
<evidence type="ECO:0000256" key="2">
    <source>
        <dbReference type="ARBA" id="ARBA00022737"/>
    </source>
</evidence>
<dbReference type="PANTHER" id="PTHR45632:SF3">
    <property type="entry name" value="KELCH-LIKE PROTEIN 32"/>
    <property type="match status" value="1"/>
</dbReference>
<dbReference type="SUPFAM" id="SSF54695">
    <property type="entry name" value="POZ domain"/>
    <property type="match status" value="1"/>
</dbReference>
<dbReference type="GeneID" id="8851269"/>
<dbReference type="InterPro" id="IPR011333">
    <property type="entry name" value="SKP1/BTB/POZ_sf"/>
</dbReference>
<dbReference type="STRING" id="5762.D2VNC6"/>
<dbReference type="OrthoDB" id="10255063at2759"/>
<dbReference type="Pfam" id="PF07707">
    <property type="entry name" value="BACK"/>
    <property type="match status" value="1"/>
</dbReference>
<name>D2VNC6_NAEGR</name>
<dbReference type="InterPro" id="IPR000210">
    <property type="entry name" value="BTB/POZ_dom"/>
</dbReference>
<dbReference type="SMART" id="SM00875">
    <property type="entry name" value="BACK"/>
    <property type="match status" value="1"/>
</dbReference>
<evidence type="ECO:0000313" key="6">
    <source>
        <dbReference type="Proteomes" id="UP000006671"/>
    </source>
</evidence>